<evidence type="ECO:0000313" key="1">
    <source>
        <dbReference type="EMBL" id="KAI3811126.1"/>
    </source>
</evidence>
<dbReference type="Proteomes" id="UP001056120">
    <property type="component" value="Linkage Group LG07"/>
</dbReference>
<reference evidence="1 2" key="2">
    <citation type="journal article" date="2022" name="Mol. Ecol. Resour.">
        <title>The genomes of chicory, endive, great burdock and yacon provide insights into Asteraceae paleo-polyploidization history and plant inulin production.</title>
        <authorList>
            <person name="Fan W."/>
            <person name="Wang S."/>
            <person name="Wang H."/>
            <person name="Wang A."/>
            <person name="Jiang F."/>
            <person name="Liu H."/>
            <person name="Zhao H."/>
            <person name="Xu D."/>
            <person name="Zhang Y."/>
        </authorList>
    </citation>
    <scope>NUCLEOTIDE SEQUENCE [LARGE SCALE GENOMIC DNA]</scope>
    <source>
        <strain evidence="2">cv. Yunnan</strain>
        <tissue evidence="1">Leaves</tissue>
    </source>
</reference>
<accession>A0ACB9IUM2</accession>
<dbReference type="EMBL" id="CM042024">
    <property type="protein sequence ID" value="KAI3811126.1"/>
    <property type="molecule type" value="Genomic_DNA"/>
</dbReference>
<proteinExistence type="predicted"/>
<evidence type="ECO:0000313" key="2">
    <source>
        <dbReference type="Proteomes" id="UP001056120"/>
    </source>
</evidence>
<keyword evidence="2" id="KW-1185">Reference proteome</keyword>
<gene>
    <name evidence="1" type="ORF">L1987_20843</name>
</gene>
<protein>
    <submittedName>
        <fullName evidence="1">Uncharacterized protein</fullName>
    </submittedName>
</protein>
<reference evidence="2" key="1">
    <citation type="journal article" date="2022" name="Mol. Ecol. Resour.">
        <title>The genomes of chicory, endive, great burdock and yacon provide insights into Asteraceae palaeo-polyploidization history and plant inulin production.</title>
        <authorList>
            <person name="Fan W."/>
            <person name="Wang S."/>
            <person name="Wang H."/>
            <person name="Wang A."/>
            <person name="Jiang F."/>
            <person name="Liu H."/>
            <person name="Zhao H."/>
            <person name="Xu D."/>
            <person name="Zhang Y."/>
        </authorList>
    </citation>
    <scope>NUCLEOTIDE SEQUENCE [LARGE SCALE GENOMIC DNA]</scope>
    <source>
        <strain evidence="2">cv. Yunnan</strain>
    </source>
</reference>
<sequence>MKLGWNLFTGNNIRFTSWKFEDDPALGEFAYWIDTRDTSVITRLVLQTNGRIARFLWIDSKKEWNFIWPDKRISVMNTRCVGDSGAATLTSPQCVNV</sequence>
<organism evidence="1 2">
    <name type="scientific">Smallanthus sonchifolius</name>
    <dbReference type="NCBI Taxonomy" id="185202"/>
    <lineage>
        <taxon>Eukaryota</taxon>
        <taxon>Viridiplantae</taxon>
        <taxon>Streptophyta</taxon>
        <taxon>Embryophyta</taxon>
        <taxon>Tracheophyta</taxon>
        <taxon>Spermatophyta</taxon>
        <taxon>Magnoliopsida</taxon>
        <taxon>eudicotyledons</taxon>
        <taxon>Gunneridae</taxon>
        <taxon>Pentapetalae</taxon>
        <taxon>asterids</taxon>
        <taxon>campanulids</taxon>
        <taxon>Asterales</taxon>
        <taxon>Asteraceae</taxon>
        <taxon>Asteroideae</taxon>
        <taxon>Heliantheae alliance</taxon>
        <taxon>Millerieae</taxon>
        <taxon>Smallanthus</taxon>
    </lineage>
</organism>
<name>A0ACB9IUM2_9ASTR</name>
<comment type="caution">
    <text evidence="1">The sequence shown here is derived from an EMBL/GenBank/DDBJ whole genome shotgun (WGS) entry which is preliminary data.</text>
</comment>